<dbReference type="CDD" id="cd11614">
    <property type="entry name" value="SAF_CpaB_FlgA_like"/>
    <property type="match status" value="1"/>
</dbReference>
<dbReference type="Gene3D" id="3.90.1210.10">
    <property type="entry name" value="Antifreeze-like/N-acetylneuraminic acid synthase C-terminal domain"/>
    <property type="match status" value="1"/>
</dbReference>
<proteinExistence type="predicted"/>
<keyword evidence="1" id="KW-0472">Membrane</keyword>
<dbReference type="AlphaFoldDB" id="A0A6J6AT88"/>
<dbReference type="InterPro" id="IPR013974">
    <property type="entry name" value="SAF"/>
</dbReference>
<sequence>MTLHKKTRSSRLPLAVTLIAAAFISSFLIATVSNKGSDYWVINDPISPGHQLSASDVSLAHFNLDSSGQFYMGDQVEPIGMIATRSMGTGEIIGSTDLTSAIDAMSTSAVPISVRSVDVATGLSIGEDVDIYWVLDTQNGEDSMDPILILGGVALLSYDDGGKNFGGDIGLSVAVEETQVLRLLSATTLGRLVVIRSHV</sequence>
<gene>
    <name evidence="3" type="ORF">UFOPK1395_00094</name>
</gene>
<evidence type="ECO:0000313" key="3">
    <source>
        <dbReference type="EMBL" id="CAB4529725.1"/>
    </source>
</evidence>
<reference evidence="3" key="1">
    <citation type="submission" date="2020-05" db="EMBL/GenBank/DDBJ databases">
        <authorList>
            <person name="Chiriac C."/>
            <person name="Salcher M."/>
            <person name="Ghai R."/>
            <person name="Kavagutti S V."/>
        </authorList>
    </citation>
    <scope>NUCLEOTIDE SEQUENCE</scope>
</reference>
<feature type="transmembrane region" description="Helical" evidence="1">
    <location>
        <begin position="12"/>
        <end position="32"/>
    </location>
</feature>
<dbReference type="SMART" id="SM00858">
    <property type="entry name" value="SAF"/>
    <property type="match status" value="1"/>
</dbReference>
<keyword evidence="1" id="KW-0812">Transmembrane</keyword>
<feature type="domain" description="SAF" evidence="2">
    <location>
        <begin position="37"/>
        <end position="99"/>
    </location>
</feature>
<organism evidence="3">
    <name type="scientific">freshwater metagenome</name>
    <dbReference type="NCBI Taxonomy" id="449393"/>
    <lineage>
        <taxon>unclassified sequences</taxon>
        <taxon>metagenomes</taxon>
        <taxon>ecological metagenomes</taxon>
    </lineage>
</organism>
<keyword evidence="1" id="KW-1133">Transmembrane helix</keyword>
<name>A0A6J6AT88_9ZZZZ</name>
<evidence type="ECO:0000259" key="2">
    <source>
        <dbReference type="SMART" id="SM00858"/>
    </source>
</evidence>
<dbReference type="InterPro" id="IPR017585">
    <property type="entry name" value="SAF_FlgA"/>
</dbReference>
<dbReference type="EMBL" id="CAEZSB010000004">
    <property type="protein sequence ID" value="CAB4529725.1"/>
    <property type="molecule type" value="Genomic_DNA"/>
</dbReference>
<protein>
    <submittedName>
        <fullName evidence="3">Unannotated protein</fullName>
    </submittedName>
</protein>
<accession>A0A6J6AT88</accession>
<dbReference type="Pfam" id="PF13144">
    <property type="entry name" value="ChapFlgA"/>
    <property type="match status" value="1"/>
</dbReference>
<evidence type="ECO:0000256" key="1">
    <source>
        <dbReference type="SAM" id="Phobius"/>
    </source>
</evidence>